<feature type="compositionally biased region" description="Basic and acidic residues" evidence="1">
    <location>
        <begin position="493"/>
        <end position="502"/>
    </location>
</feature>
<dbReference type="Proteomes" id="UP000008974">
    <property type="component" value="Unassembled WGS sequence"/>
</dbReference>
<feature type="compositionally biased region" description="Polar residues" evidence="1">
    <location>
        <begin position="481"/>
        <end position="491"/>
    </location>
</feature>
<evidence type="ECO:0000256" key="1">
    <source>
        <dbReference type="SAM" id="MobiDB-lite"/>
    </source>
</evidence>
<dbReference type="AlphaFoldDB" id="E1EYQ5"/>
<feature type="compositionally biased region" description="Basic residues" evidence="1">
    <location>
        <begin position="723"/>
        <end position="736"/>
    </location>
</feature>
<feature type="compositionally biased region" description="Basic residues" evidence="1">
    <location>
        <begin position="467"/>
        <end position="477"/>
    </location>
</feature>
<dbReference type="OrthoDB" id="10256630at2759"/>
<evidence type="ECO:0000313" key="2">
    <source>
        <dbReference type="EMBL" id="EFO64692.1"/>
    </source>
</evidence>
<proteinExistence type="predicted"/>
<feature type="region of interest" description="Disordered" evidence="1">
    <location>
        <begin position="917"/>
        <end position="944"/>
    </location>
</feature>
<name>E1EYQ5_GIAIA</name>
<feature type="region of interest" description="Disordered" evidence="1">
    <location>
        <begin position="452"/>
        <end position="514"/>
    </location>
</feature>
<organism evidence="2 3">
    <name type="scientific">Giardia intestinalis (strain P15)</name>
    <name type="common">Giardia lamblia</name>
    <dbReference type="NCBI Taxonomy" id="658858"/>
    <lineage>
        <taxon>Eukaryota</taxon>
        <taxon>Metamonada</taxon>
        <taxon>Diplomonadida</taxon>
        <taxon>Hexamitidae</taxon>
        <taxon>Giardiinae</taxon>
        <taxon>Giardia</taxon>
    </lineage>
</organism>
<gene>
    <name evidence="2" type="ORF">GLP15_1483</name>
</gene>
<dbReference type="EMBL" id="ACVC01000074">
    <property type="protein sequence ID" value="EFO64692.1"/>
    <property type="molecule type" value="Genomic_DNA"/>
</dbReference>
<reference evidence="2 3" key="1">
    <citation type="journal article" date="2010" name="BMC Genomics">
        <title>Genome analysis and comparative genomics of a Giardia intestinalis assemblage E isolate.</title>
        <authorList>
            <person name="Jerlstrom-Hultqvist J."/>
            <person name="Franzen O."/>
            <person name="Ankarklev J."/>
            <person name="Xu F."/>
            <person name="Nohynkova E."/>
            <person name="Andersson J.O."/>
            <person name="Svard S.G."/>
            <person name="Andersson B."/>
        </authorList>
    </citation>
    <scope>NUCLEOTIDE SEQUENCE [LARGE SCALE GENOMIC DNA]</scope>
    <source>
        <strain evidence="2 3">P15</strain>
    </source>
</reference>
<comment type="caution">
    <text evidence="2">The sequence shown here is derived from an EMBL/GenBank/DDBJ whole genome shotgun (WGS) entry which is preliminary data.</text>
</comment>
<dbReference type="VEuPathDB" id="GiardiaDB:GLP15_1483"/>
<feature type="compositionally biased region" description="Basic and acidic residues" evidence="1">
    <location>
        <begin position="278"/>
        <end position="289"/>
    </location>
</feature>
<sequence>MPFKFAALDDVIVASASQDPGRSMSGGSHLLLSIAEMQGKKAGPVSAVKTPYASGATQGYTKAYGSAPHFRSKHGVSLINPLSSTFDSTKGDSSSYITTLSLLESGEHAANSYATARSLDRQGIMRGNTAKTINNIDANRLLPQTVSRSHGNALSQRAPASIRITPAGTSHLNLQTSPGDYQIPQSETVREHLRSGHISSHTAAGTAAAVAAHVATQRHPVKVSLQLPSLQGTAITPVVATQFGSPQHLSKQAFPGATMDRAIRSRMAIHSATKKSHFREQESDKEKPAKFHISPPQKPPMTLKQVIESIQTESDQFGATELESNEKKLYHTANSNTEEDMLSELGPDVFLLNTASTELGSQQPEMATPSVSHIVEHREISPPMNVDDLEPLERGETPSDQSRSTENDICLSPAFKTLVRVPHTFDSLLQPIESGILEPNKSSTALKLSSITDPAPLNTSVSESKQVLKKKQKKSVRASKLSSLCQSTAPENGSHEDSEQLKSPKRLQSSTLSKDVSVASTDSQFLEHTNPNIGTHTASISIRTESHRNATNPSSLQTFYCNASSLAVPQINPTPVIDSESVTTCIAPTPLSVKELLRHKHGPGGVGKGAAVKIDPVVDLDVSTDTRASSMAPSVDLATSHYKKEMSKDKGRKNHSFSDGYLAVSKHVAGKESVGYPEQTHKSTACIVIGQSSRSGAHDQLFNPPDWAISTTGRPDHRTSYHSTRRFNMKPTPMRHRPVDTVSDRLAWTEGSVHTVSSLASVDAFDGHGTWATDPHLTTASDPEAYTITINTTTLSSIFSSPIRSMPWAKPSPPHCRLSLCENRSLQTPLITRRTSSAPGLLQRCYINDLTDDDVHPSPHDSTSERVSIFYGTGLFKPITDVKLEKIRIQKPRSVTGSRTDIQKCIQKLQVSDKQNIYTEDLPRETKSQSFSEPRKLNKNSDSL</sequence>
<feature type="region of interest" description="Disordered" evidence="1">
    <location>
        <begin position="273"/>
        <end position="300"/>
    </location>
</feature>
<dbReference type="OMA" id="WTEGSVH"/>
<accession>E1EYQ5</accession>
<feature type="region of interest" description="Disordered" evidence="1">
    <location>
        <begin position="377"/>
        <end position="407"/>
    </location>
</feature>
<protein>
    <submittedName>
        <fullName evidence="2">Uncharacterized protein</fullName>
    </submittedName>
</protein>
<feature type="region of interest" description="Disordered" evidence="1">
    <location>
        <begin position="704"/>
        <end position="738"/>
    </location>
</feature>
<evidence type="ECO:0000313" key="3">
    <source>
        <dbReference type="Proteomes" id="UP000008974"/>
    </source>
</evidence>